<dbReference type="EMBL" id="CABEEZ010000125">
    <property type="protein sequence ID" value="VTR51606.1"/>
    <property type="molecule type" value="Genomic_DNA"/>
</dbReference>
<dbReference type="GO" id="GO:0007155">
    <property type="term" value="P:cell adhesion"/>
    <property type="evidence" value="ECO:0007669"/>
    <property type="project" value="InterPro"/>
</dbReference>
<dbReference type="GO" id="GO:0009289">
    <property type="term" value="C:pilus"/>
    <property type="evidence" value="ECO:0007669"/>
    <property type="project" value="InterPro"/>
</dbReference>
<proteinExistence type="predicted"/>
<reference evidence="2" key="1">
    <citation type="submission" date="2019-05" db="EMBL/GenBank/DDBJ databases">
        <authorList>
            <consortium name="Pathogen Informatics"/>
        </authorList>
    </citation>
    <scope>NUCLEOTIDE SEQUENCE [LARGE SCALE GENOMIC DNA]</scope>
    <source>
        <strain evidence="2">NCTC12965</strain>
    </source>
</reference>
<dbReference type="Gene3D" id="2.60.40.1090">
    <property type="entry name" value="Fimbrial-type adhesion domain"/>
    <property type="match status" value="1"/>
</dbReference>
<protein>
    <submittedName>
        <fullName evidence="2">Putative minor fimbrial subunit StfE</fullName>
    </submittedName>
</protein>
<organism evidence="2">
    <name type="scientific">Serratia fonticola</name>
    <dbReference type="NCBI Taxonomy" id="47917"/>
    <lineage>
        <taxon>Bacteria</taxon>
        <taxon>Pseudomonadati</taxon>
        <taxon>Pseudomonadota</taxon>
        <taxon>Gammaproteobacteria</taxon>
        <taxon>Enterobacterales</taxon>
        <taxon>Yersiniaceae</taxon>
        <taxon>Serratia</taxon>
    </lineage>
</organism>
<accession>A0A4U9VVQ1</accession>
<dbReference type="AlphaFoldDB" id="A0A4U9VVQ1"/>
<feature type="region of interest" description="Disordered" evidence="1">
    <location>
        <begin position="75"/>
        <end position="94"/>
    </location>
</feature>
<sequence>MMTTRVDGNNYRMPVNYTLDCRSASANAMKLQVQGNGAAFDGTVLRSEQGGLGHQAVAGEQQAAHQHRAELHLPEQARIMGRAGQAERSDPDGR</sequence>
<evidence type="ECO:0000256" key="1">
    <source>
        <dbReference type="SAM" id="MobiDB-lite"/>
    </source>
</evidence>
<evidence type="ECO:0000313" key="2">
    <source>
        <dbReference type="EMBL" id="VTR51606.1"/>
    </source>
</evidence>
<feature type="compositionally biased region" description="Basic and acidic residues" evidence="1">
    <location>
        <begin position="85"/>
        <end position="94"/>
    </location>
</feature>
<gene>
    <name evidence="2" type="ORF">NCTC12965_06192</name>
</gene>
<dbReference type="InterPro" id="IPR036937">
    <property type="entry name" value="Adhesion_dom_fimbrial_sf"/>
</dbReference>
<name>A0A4U9VVQ1_SERFO</name>